<dbReference type="EMBL" id="CP116942">
    <property type="protein sequence ID" value="WCO66995.1"/>
    <property type="molecule type" value="Genomic_DNA"/>
</dbReference>
<dbReference type="PROSITE" id="PS50977">
    <property type="entry name" value="HTH_TETR_2"/>
    <property type="match status" value="1"/>
</dbReference>
<dbReference type="Pfam" id="PF00440">
    <property type="entry name" value="TetR_N"/>
    <property type="match status" value="1"/>
</dbReference>
<proteinExistence type="predicted"/>
<name>A0AAE9Y5B6_9ACTN</name>
<dbReference type="SUPFAM" id="SSF46689">
    <property type="entry name" value="Homeodomain-like"/>
    <property type="match status" value="1"/>
</dbReference>
<dbReference type="GO" id="GO:0000976">
    <property type="term" value="F:transcription cis-regulatory region binding"/>
    <property type="evidence" value="ECO:0007669"/>
    <property type="project" value="TreeGrafter"/>
</dbReference>
<keyword evidence="5" id="KW-1185">Reference proteome</keyword>
<dbReference type="AlphaFoldDB" id="A0AAE9Y5B6"/>
<dbReference type="GO" id="GO:0003700">
    <property type="term" value="F:DNA-binding transcription factor activity"/>
    <property type="evidence" value="ECO:0007669"/>
    <property type="project" value="TreeGrafter"/>
</dbReference>
<evidence type="ECO:0000259" key="3">
    <source>
        <dbReference type="PROSITE" id="PS50977"/>
    </source>
</evidence>
<organism evidence="4 5">
    <name type="scientific">Iamia majanohamensis</name>
    <dbReference type="NCBI Taxonomy" id="467976"/>
    <lineage>
        <taxon>Bacteria</taxon>
        <taxon>Bacillati</taxon>
        <taxon>Actinomycetota</taxon>
        <taxon>Acidimicrobiia</taxon>
        <taxon>Acidimicrobiales</taxon>
        <taxon>Iamiaceae</taxon>
        <taxon>Iamia</taxon>
    </lineage>
</organism>
<dbReference type="InterPro" id="IPR050109">
    <property type="entry name" value="HTH-type_TetR-like_transc_reg"/>
</dbReference>
<dbReference type="SUPFAM" id="SSF48498">
    <property type="entry name" value="Tetracyclin repressor-like, C-terminal domain"/>
    <property type="match status" value="1"/>
</dbReference>
<sequence length="201" mass="21110">MSTTVAGPTKGELTRARILDAAIARFGRDGFRATSVADIARDAEVAGSAPYAYFADKQDLFLEAIDHDAAAVLEAGLDATTDGGGDLLDWHGTLFFNLIGAVDHHPLAGRLLAGREPEVTRRVLESGGLGELRTAYAERLVAAQDAGQVRSDIDVKATASGIVTILLSLLMSVVQLGPDVADPYRDDVVGVFRAALAPRPA</sequence>
<feature type="domain" description="HTH tetR-type" evidence="3">
    <location>
        <begin position="12"/>
        <end position="72"/>
    </location>
</feature>
<feature type="DNA-binding region" description="H-T-H motif" evidence="2">
    <location>
        <begin position="35"/>
        <end position="54"/>
    </location>
</feature>
<protein>
    <submittedName>
        <fullName evidence="4">TetR/AcrR family transcriptional regulator</fullName>
    </submittedName>
</protein>
<dbReference type="PANTHER" id="PTHR30055:SF226">
    <property type="entry name" value="HTH-TYPE TRANSCRIPTIONAL REGULATOR PKSA"/>
    <property type="match status" value="1"/>
</dbReference>
<dbReference type="InterPro" id="IPR001647">
    <property type="entry name" value="HTH_TetR"/>
</dbReference>
<dbReference type="Gene3D" id="1.10.357.10">
    <property type="entry name" value="Tetracycline Repressor, domain 2"/>
    <property type="match status" value="1"/>
</dbReference>
<accession>A0AAE9Y5B6</accession>
<evidence type="ECO:0000313" key="4">
    <source>
        <dbReference type="EMBL" id="WCO66995.1"/>
    </source>
</evidence>
<keyword evidence="1 2" id="KW-0238">DNA-binding</keyword>
<reference evidence="4" key="1">
    <citation type="submission" date="2023-01" db="EMBL/GenBank/DDBJ databases">
        <title>The diversity of Class Acidimicrobiia in South China Sea sediment environments and the proposal of Iamia marina sp. nov., a novel species of the genus Iamia.</title>
        <authorList>
            <person name="He Y."/>
            <person name="Tian X."/>
        </authorList>
    </citation>
    <scope>NUCLEOTIDE SEQUENCE</scope>
    <source>
        <strain evidence="4">DSM 19957</strain>
    </source>
</reference>
<dbReference type="InterPro" id="IPR036271">
    <property type="entry name" value="Tet_transcr_reg_TetR-rel_C_sf"/>
</dbReference>
<dbReference type="InterPro" id="IPR009057">
    <property type="entry name" value="Homeodomain-like_sf"/>
</dbReference>
<dbReference type="RefSeq" id="WP_272736517.1">
    <property type="nucleotide sequence ID" value="NZ_CP116942.1"/>
</dbReference>
<evidence type="ECO:0000256" key="1">
    <source>
        <dbReference type="ARBA" id="ARBA00023125"/>
    </source>
</evidence>
<evidence type="ECO:0000313" key="5">
    <source>
        <dbReference type="Proteomes" id="UP001216390"/>
    </source>
</evidence>
<dbReference type="PANTHER" id="PTHR30055">
    <property type="entry name" value="HTH-TYPE TRANSCRIPTIONAL REGULATOR RUTR"/>
    <property type="match status" value="1"/>
</dbReference>
<gene>
    <name evidence="4" type="ORF">PO878_21110</name>
</gene>
<dbReference type="Proteomes" id="UP001216390">
    <property type="component" value="Chromosome"/>
</dbReference>
<dbReference type="KEGG" id="ima:PO878_21110"/>
<evidence type="ECO:0000256" key="2">
    <source>
        <dbReference type="PROSITE-ProRule" id="PRU00335"/>
    </source>
</evidence>